<keyword evidence="11" id="KW-0739">Sodium transport</keyword>
<keyword evidence="3" id="KW-0813">Transport</keyword>
<dbReference type="Pfam" id="PF00474">
    <property type="entry name" value="SSF"/>
    <property type="match status" value="1"/>
</dbReference>
<keyword evidence="6 14" id="KW-1133">Transmembrane helix</keyword>
<dbReference type="Gene3D" id="1.20.1730.10">
    <property type="entry name" value="Sodium/glucose cotransporter"/>
    <property type="match status" value="1"/>
</dbReference>
<feature type="transmembrane region" description="Helical" evidence="14">
    <location>
        <begin position="152"/>
        <end position="171"/>
    </location>
</feature>
<name>A0AA48GRF2_9BACT</name>
<keyword evidence="10" id="KW-0325">Glycoprotein</keyword>
<proteinExistence type="inferred from homology"/>
<evidence type="ECO:0000256" key="7">
    <source>
        <dbReference type="ARBA" id="ARBA00023053"/>
    </source>
</evidence>
<feature type="transmembrane region" description="Helical" evidence="14">
    <location>
        <begin position="120"/>
        <end position="146"/>
    </location>
</feature>
<reference evidence="16" key="1">
    <citation type="journal article" date="2023" name="Int. J. Syst. Evol. Microbiol.">
        <title>Mesoterricola silvestris gen. nov., sp. nov., Mesoterricola sediminis sp. nov., Geothrix oryzae sp. nov., Geothrix edaphica sp. nov., Geothrix rubra sp. nov., and Geothrix limicola sp. nov., six novel members of Acidobacteriota isolated from soils.</title>
        <authorList>
            <person name="Itoh H."/>
            <person name="Sugisawa Y."/>
            <person name="Mise K."/>
            <person name="Xu Z."/>
            <person name="Kuniyasu M."/>
            <person name="Ushijima N."/>
            <person name="Kawano K."/>
            <person name="Kobayashi E."/>
            <person name="Shiratori Y."/>
            <person name="Masuda Y."/>
            <person name="Senoo K."/>
        </authorList>
    </citation>
    <scope>NUCLEOTIDE SEQUENCE [LARGE SCALE GENOMIC DNA]</scope>
    <source>
        <strain evidence="16">W79</strain>
    </source>
</reference>
<comment type="similarity">
    <text evidence="2 13">Belongs to the sodium:solute symporter (SSF) (TC 2.A.21) family.</text>
</comment>
<feature type="transmembrane region" description="Helical" evidence="14">
    <location>
        <begin position="75"/>
        <end position="99"/>
    </location>
</feature>
<evidence type="ECO:0000256" key="2">
    <source>
        <dbReference type="ARBA" id="ARBA00006434"/>
    </source>
</evidence>
<feature type="transmembrane region" description="Helical" evidence="14">
    <location>
        <begin position="279"/>
        <end position="304"/>
    </location>
</feature>
<dbReference type="AlphaFoldDB" id="A0AA48GRF2"/>
<evidence type="ECO:0000256" key="11">
    <source>
        <dbReference type="ARBA" id="ARBA00023201"/>
    </source>
</evidence>
<feature type="transmembrane region" description="Helical" evidence="14">
    <location>
        <begin position="239"/>
        <end position="258"/>
    </location>
</feature>
<evidence type="ECO:0000313" key="16">
    <source>
        <dbReference type="Proteomes" id="UP001238179"/>
    </source>
</evidence>
<feature type="transmembrane region" description="Helical" evidence="14">
    <location>
        <begin position="333"/>
        <end position="362"/>
    </location>
</feature>
<keyword evidence="16" id="KW-1185">Reference proteome</keyword>
<evidence type="ECO:0000256" key="4">
    <source>
        <dbReference type="ARBA" id="ARBA00022475"/>
    </source>
</evidence>
<dbReference type="GO" id="GO:0015293">
    <property type="term" value="F:symporter activity"/>
    <property type="evidence" value="ECO:0007669"/>
    <property type="project" value="TreeGrafter"/>
</dbReference>
<dbReference type="GO" id="GO:0098660">
    <property type="term" value="P:inorganic ion transmembrane transport"/>
    <property type="evidence" value="ECO:0007669"/>
    <property type="project" value="UniProtKB-ARBA"/>
</dbReference>
<keyword evidence="4" id="KW-1003">Cell membrane</keyword>
<dbReference type="InterPro" id="IPR018212">
    <property type="entry name" value="Na/solute_symporter_CS"/>
</dbReference>
<protein>
    <submittedName>
        <fullName evidence="15">Sodium:solute symporter</fullName>
    </submittedName>
</protein>
<feature type="transmembrane region" description="Helical" evidence="14">
    <location>
        <begin position="439"/>
        <end position="457"/>
    </location>
</feature>
<dbReference type="GO" id="GO:0006814">
    <property type="term" value="P:sodium ion transport"/>
    <property type="evidence" value="ECO:0007669"/>
    <property type="project" value="UniProtKB-KW"/>
</dbReference>
<evidence type="ECO:0000256" key="14">
    <source>
        <dbReference type="SAM" id="Phobius"/>
    </source>
</evidence>
<dbReference type="NCBIfam" id="TIGR00813">
    <property type="entry name" value="sss"/>
    <property type="match status" value="1"/>
</dbReference>
<accession>A0AA48GRF2</accession>
<dbReference type="KEGG" id="msil:METEAL_20290"/>
<evidence type="ECO:0000256" key="9">
    <source>
        <dbReference type="ARBA" id="ARBA00023136"/>
    </source>
</evidence>
<dbReference type="EMBL" id="AP027080">
    <property type="protein sequence ID" value="BDU72855.1"/>
    <property type="molecule type" value="Genomic_DNA"/>
</dbReference>
<evidence type="ECO:0000256" key="6">
    <source>
        <dbReference type="ARBA" id="ARBA00022989"/>
    </source>
</evidence>
<sequence length="506" mass="54512">MGFRVLDYAIVIVYLLGVTAAGILISGRQRSSREYFLGGKEMSWWSVGFSIVASETSTLTFISIPGLAFKGNMHFLQLVAGYFIGRLIVSAVFIPAYYRGDLETAYDFLGKRFGLPLRKFTSSVFIVTRVLASGVRLFATAIPVHLITGLDYPSSILLIGGFTLLYTYLGGLKAVVAMDVVQLFIYLGGAVAAMVLILHRLPHGWADVTAFATSHGQDKFAFLNTATGGSLRAFLAAPYTLLGGVLGGTFLTMASHGTDQLLVQRLLGCRTRWDSQKALMLDASFILLQFGFFLVLGLCLYAFYGGVTFQQLGLATSDEVFPKFIVENLPTGVAGLVVAGVLASAMGTLSSSISSLASATYLDLFQLTPLARGLDAKGEVRWSRIFTLVWGVLLIGGAMLFTDTKNPVVELGLKIASVTYGGLLGTFFLGLFFRRTTQADALAGFVSGLLAMVAVLAFTRIDYTWHTLIGSAVTILVGNGCRVGREWFRPVPDPRGVIDKSKAMNS</sequence>
<feature type="transmembrane region" description="Helical" evidence="14">
    <location>
        <begin position="382"/>
        <end position="401"/>
    </location>
</feature>
<dbReference type="PANTHER" id="PTHR42985">
    <property type="entry name" value="SODIUM-COUPLED MONOCARBOXYLATE TRANSPORTER"/>
    <property type="match status" value="1"/>
</dbReference>
<organism evidence="15 16">
    <name type="scientific">Mesoterricola silvestris</name>
    <dbReference type="NCBI Taxonomy" id="2927979"/>
    <lineage>
        <taxon>Bacteria</taxon>
        <taxon>Pseudomonadati</taxon>
        <taxon>Acidobacteriota</taxon>
        <taxon>Holophagae</taxon>
        <taxon>Holophagales</taxon>
        <taxon>Holophagaceae</taxon>
        <taxon>Mesoterricola</taxon>
    </lineage>
</organism>
<evidence type="ECO:0000256" key="12">
    <source>
        <dbReference type="ARBA" id="ARBA00036099"/>
    </source>
</evidence>
<evidence type="ECO:0000256" key="10">
    <source>
        <dbReference type="ARBA" id="ARBA00023180"/>
    </source>
</evidence>
<dbReference type="GO" id="GO:0015075">
    <property type="term" value="F:monoatomic ion transmembrane transporter activity"/>
    <property type="evidence" value="ECO:0007669"/>
    <property type="project" value="UniProtKB-ARBA"/>
</dbReference>
<keyword evidence="7" id="KW-0915">Sodium</keyword>
<dbReference type="InterPro" id="IPR051163">
    <property type="entry name" value="Sodium:Solute_Symporter_SSF"/>
</dbReference>
<dbReference type="GO" id="GO:0005886">
    <property type="term" value="C:plasma membrane"/>
    <property type="evidence" value="ECO:0007669"/>
    <property type="project" value="UniProtKB-SubCell"/>
</dbReference>
<comment type="catalytic activity">
    <reaction evidence="12">
        <text>iodide(out) + 2 Na(+)(out) = iodide(in) + 2 Na(+)(in)</text>
        <dbReference type="Rhea" id="RHEA:71207"/>
        <dbReference type="ChEBI" id="CHEBI:16382"/>
        <dbReference type="ChEBI" id="CHEBI:29101"/>
    </reaction>
</comment>
<dbReference type="RefSeq" id="WP_316415767.1">
    <property type="nucleotide sequence ID" value="NZ_AP027080.1"/>
</dbReference>
<feature type="transmembrane region" description="Helical" evidence="14">
    <location>
        <begin position="6"/>
        <end position="26"/>
    </location>
</feature>
<dbReference type="CDD" id="cd11493">
    <property type="entry name" value="SLC5sbd_NIS-like_u1"/>
    <property type="match status" value="1"/>
</dbReference>
<dbReference type="Proteomes" id="UP001238179">
    <property type="component" value="Chromosome"/>
</dbReference>
<evidence type="ECO:0000256" key="1">
    <source>
        <dbReference type="ARBA" id="ARBA00004651"/>
    </source>
</evidence>
<keyword evidence="9 14" id="KW-0472">Membrane</keyword>
<feature type="transmembrane region" description="Helical" evidence="14">
    <location>
        <begin position="183"/>
        <end position="201"/>
    </location>
</feature>
<comment type="subcellular location">
    <subcellularLocation>
        <location evidence="1">Cell membrane</location>
        <topology evidence="1">Multi-pass membrane protein</topology>
    </subcellularLocation>
</comment>
<evidence type="ECO:0000256" key="5">
    <source>
        <dbReference type="ARBA" id="ARBA00022692"/>
    </source>
</evidence>
<keyword evidence="8" id="KW-0406">Ion transport</keyword>
<feature type="transmembrane region" description="Helical" evidence="14">
    <location>
        <begin position="47"/>
        <end position="69"/>
    </location>
</feature>
<evidence type="ECO:0000256" key="3">
    <source>
        <dbReference type="ARBA" id="ARBA00022448"/>
    </source>
</evidence>
<dbReference type="PROSITE" id="PS50283">
    <property type="entry name" value="NA_SOLUT_SYMP_3"/>
    <property type="match status" value="1"/>
</dbReference>
<evidence type="ECO:0000256" key="8">
    <source>
        <dbReference type="ARBA" id="ARBA00023065"/>
    </source>
</evidence>
<gene>
    <name evidence="15" type="ORF">METEAL_20290</name>
</gene>
<evidence type="ECO:0000313" key="15">
    <source>
        <dbReference type="EMBL" id="BDU72855.1"/>
    </source>
</evidence>
<dbReference type="InterPro" id="IPR001734">
    <property type="entry name" value="Na/solute_symporter"/>
</dbReference>
<dbReference type="PROSITE" id="PS00456">
    <property type="entry name" value="NA_SOLUT_SYMP_1"/>
    <property type="match status" value="1"/>
</dbReference>
<keyword evidence="5 14" id="KW-0812">Transmembrane</keyword>
<dbReference type="InterPro" id="IPR038377">
    <property type="entry name" value="Na/Glc_symporter_sf"/>
</dbReference>
<dbReference type="PANTHER" id="PTHR42985:SF47">
    <property type="entry name" value="INTEGRAL MEMBRANE TRANSPORT PROTEIN"/>
    <property type="match status" value="1"/>
</dbReference>
<evidence type="ECO:0000256" key="13">
    <source>
        <dbReference type="RuleBase" id="RU362091"/>
    </source>
</evidence>
<feature type="transmembrane region" description="Helical" evidence="14">
    <location>
        <begin position="413"/>
        <end position="432"/>
    </location>
</feature>